<reference evidence="3" key="1">
    <citation type="submission" date="2016-10" db="EMBL/GenBank/DDBJ databases">
        <authorList>
            <person name="Varghese N."/>
            <person name="Submissions S."/>
        </authorList>
    </citation>
    <scope>NUCLEOTIDE SEQUENCE [LARGE SCALE GENOMIC DNA]</scope>
    <source>
        <strain evidence="3">Gh-105</strain>
    </source>
</reference>
<dbReference type="AlphaFoldDB" id="A0A1I2VTQ0"/>
<keyword evidence="3" id="KW-1185">Reference proteome</keyword>
<organism evidence="2 3">
    <name type="scientific">Methylobacterium gossipiicola</name>
    <dbReference type="NCBI Taxonomy" id="582675"/>
    <lineage>
        <taxon>Bacteria</taxon>
        <taxon>Pseudomonadati</taxon>
        <taxon>Pseudomonadota</taxon>
        <taxon>Alphaproteobacteria</taxon>
        <taxon>Hyphomicrobiales</taxon>
        <taxon>Methylobacteriaceae</taxon>
        <taxon>Methylobacterium</taxon>
    </lineage>
</organism>
<evidence type="ECO:0000313" key="3">
    <source>
        <dbReference type="Proteomes" id="UP000199229"/>
    </source>
</evidence>
<proteinExistence type="predicted"/>
<dbReference type="EMBL" id="FOPM01000017">
    <property type="protein sequence ID" value="SFG92624.1"/>
    <property type="molecule type" value="Genomic_DNA"/>
</dbReference>
<dbReference type="RefSeq" id="WP_091973221.1">
    <property type="nucleotide sequence ID" value="NZ_FOPM01000017.1"/>
</dbReference>
<feature type="compositionally biased region" description="Pro residues" evidence="1">
    <location>
        <begin position="57"/>
        <end position="69"/>
    </location>
</feature>
<sequence>MAPKLMGPPSAQASTRPVYYCACGCGAYASRGFPNDIWYATAHVPPTMRFPWERGYEPPPAEAPVPPRETVPDSPFLPGLSPR</sequence>
<evidence type="ECO:0000256" key="1">
    <source>
        <dbReference type="SAM" id="MobiDB-lite"/>
    </source>
</evidence>
<protein>
    <submittedName>
        <fullName evidence="2">Uncharacterized protein</fullName>
    </submittedName>
</protein>
<accession>A0A1I2VTQ0</accession>
<dbReference type="STRING" id="582675.SAMN05192565_11775"/>
<gene>
    <name evidence="2" type="ORF">SAMN05192565_11775</name>
</gene>
<name>A0A1I2VTQ0_9HYPH</name>
<feature type="region of interest" description="Disordered" evidence="1">
    <location>
        <begin position="53"/>
        <end position="83"/>
    </location>
</feature>
<dbReference type="Proteomes" id="UP000199229">
    <property type="component" value="Unassembled WGS sequence"/>
</dbReference>
<evidence type="ECO:0000313" key="2">
    <source>
        <dbReference type="EMBL" id="SFG92624.1"/>
    </source>
</evidence>